<evidence type="ECO:0000259" key="6">
    <source>
        <dbReference type="PROSITE" id="PS51012"/>
    </source>
</evidence>
<comment type="caution">
    <text evidence="7">The sequence shown here is derived from an EMBL/GenBank/DDBJ whole genome shotgun (WGS) entry which is preliminary data.</text>
</comment>
<dbReference type="InterPro" id="IPR051784">
    <property type="entry name" value="Nod_factor_ABC_transporter"/>
</dbReference>
<dbReference type="EMBL" id="QKUF01000023">
    <property type="protein sequence ID" value="PZW24072.1"/>
    <property type="molecule type" value="Genomic_DNA"/>
</dbReference>
<feature type="transmembrane region" description="Helical" evidence="5">
    <location>
        <begin position="254"/>
        <end position="276"/>
    </location>
</feature>
<comment type="similarity">
    <text evidence="5">Belongs to the ABC-2 integral membrane protein family.</text>
</comment>
<keyword evidence="5" id="KW-1003">Cell membrane</keyword>
<dbReference type="PROSITE" id="PS51012">
    <property type="entry name" value="ABC_TM2"/>
    <property type="match status" value="1"/>
</dbReference>
<protein>
    <recommendedName>
        <fullName evidence="5">Transport permease protein</fullName>
    </recommendedName>
</protein>
<dbReference type="PIRSF" id="PIRSF006648">
    <property type="entry name" value="DrrB"/>
    <property type="match status" value="1"/>
</dbReference>
<feature type="transmembrane region" description="Helical" evidence="5">
    <location>
        <begin position="197"/>
        <end position="216"/>
    </location>
</feature>
<evidence type="ECO:0000256" key="1">
    <source>
        <dbReference type="ARBA" id="ARBA00004141"/>
    </source>
</evidence>
<feature type="transmembrane region" description="Helical" evidence="5">
    <location>
        <begin position="57"/>
        <end position="77"/>
    </location>
</feature>
<evidence type="ECO:0000256" key="4">
    <source>
        <dbReference type="ARBA" id="ARBA00023136"/>
    </source>
</evidence>
<evidence type="ECO:0000313" key="7">
    <source>
        <dbReference type="EMBL" id="PZW24072.1"/>
    </source>
</evidence>
<comment type="subcellular location">
    <subcellularLocation>
        <location evidence="5">Cell membrane</location>
        <topology evidence="5">Multi-pass membrane protein</topology>
    </subcellularLocation>
    <subcellularLocation>
        <location evidence="1">Membrane</location>
        <topology evidence="1">Multi-pass membrane protein</topology>
    </subcellularLocation>
</comment>
<sequence>MSITQTSPLARIDNQKLHAALASSARPRGASALTASLLFGWRALLKIKHVPMQLFDVTAFPAMLTLIFTYMFGGALAGSTGEYLHLFLPGILVQTVTMITMYTGFTLNTDISKGIFDRFRSMPIWGPATIVGALLGDAVRYSIAALMVIILGLIMGFRPDGGVPGVLLAVLLILTFSFSLSWIWTALGLILPTPNSVMGISSMIMFIFTFGSNIFVDPKTMPVWLQVAVNLNPISHLVTATRGLMHGTSTVDQIARVLLVCAVLIILFAPLTMYFYRNKKVR</sequence>
<dbReference type="RefSeq" id="WP_111325067.1">
    <property type="nucleotide sequence ID" value="NZ_BIFX01000002.1"/>
</dbReference>
<dbReference type="InterPro" id="IPR047817">
    <property type="entry name" value="ABC2_TM_bact-type"/>
</dbReference>
<gene>
    <name evidence="7" type="ORF">EI42_04763</name>
</gene>
<dbReference type="GO" id="GO:0043190">
    <property type="term" value="C:ATP-binding cassette (ABC) transporter complex"/>
    <property type="evidence" value="ECO:0007669"/>
    <property type="project" value="InterPro"/>
</dbReference>
<dbReference type="PANTHER" id="PTHR43229:SF2">
    <property type="entry name" value="NODULATION PROTEIN J"/>
    <property type="match status" value="1"/>
</dbReference>
<reference evidence="7 8" key="1">
    <citation type="submission" date="2018-06" db="EMBL/GenBank/DDBJ databases">
        <title>Genomic Encyclopedia of Archaeal and Bacterial Type Strains, Phase II (KMG-II): from individual species to whole genera.</title>
        <authorList>
            <person name="Goeker M."/>
        </authorList>
    </citation>
    <scope>NUCLEOTIDE SEQUENCE [LARGE SCALE GENOMIC DNA]</scope>
    <source>
        <strain evidence="7 8">ATCC BAA-1881</strain>
    </source>
</reference>
<feature type="transmembrane region" description="Helical" evidence="5">
    <location>
        <begin position="83"/>
        <end position="107"/>
    </location>
</feature>
<feature type="transmembrane region" description="Helical" evidence="5">
    <location>
        <begin position="166"/>
        <end position="190"/>
    </location>
</feature>
<dbReference type="InterPro" id="IPR013525">
    <property type="entry name" value="ABC2_TM"/>
</dbReference>
<proteinExistence type="inferred from homology"/>
<evidence type="ECO:0000256" key="3">
    <source>
        <dbReference type="ARBA" id="ARBA00022989"/>
    </source>
</evidence>
<dbReference type="Pfam" id="PF01061">
    <property type="entry name" value="ABC2_membrane"/>
    <property type="match status" value="1"/>
</dbReference>
<dbReference type="GO" id="GO:0140359">
    <property type="term" value="F:ABC-type transporter activity"/>
    <property type="evidence" value="ECO:0007669"/>
    <property type="project" value="InterPro"/>
</dbReference>
<feature type="domain" description="ABC transmembrane type-2" evidence="6">
    <location>
        <begin position="52"/>
        <end position="279"/>
    </location>
</feature>
<organism evidence="7 8">
    <name type="scientific">Thermosporothrix hazakensis</name>
    <dbReference type="NCBI Taxonomy" id="644383"/>
    <lineage>
        <taxon>Bacteria</taxon>
        <taxon>Bacillati</taxon>
        <taxon>Chloroflexota</taxon>
        <taxon>Ktedonobacteria</taxon>
        <taxon>Ktedonobacterales</taxon>
        <taxon>Thermosporotrichaceae</taxon>
        <taxon>Thermosporothrix</taxon>
    </lineage>
</organism>
<accession>A0A326U4C2</accession>
<dbReference type="AlphaFoldDB" id="A0A326U4C2"/>
<evidence type="ECO:0000256" key="5">
    <source>
        <dbReference type="RuleBase" id="RU361157"/>
    </source>
</evidence>
<dbReference type="PANTHER" id="PTHR43229">
    <property type="entry name" value="NODULATION PROTEIN J"/>
    <property type="match status" value="1"/>
</dbReference>
<dbReference type="Proteomes" id="UP000248806">
    <property type="component" value="Unassembled WGS sequence"/>
</dbReference>
<keyword evidence="8" id="KW-1185">Reference proteome</keyword>
<dbReference type="OrthoDB" id="670210at2"/>
<keyword evidence="2 5" id="KW-0812">Transmembrane</keyword>
<keyword evidence="3 5" id="KW-1133">Transmembrane helix</keyword>
<evidence type="ECO:0000256" key="2">
    <source>
        <dbReference type="ARBA" id="ARBA00022692"/>
    </source>
</evidence>
<feature type="transmembrane region" description="Helical" evidence="5">
    <location>
        <begin position="128"/>
        <end position="154"/>
    </location>
</feature>
<evidence type="ECO:0000313" key="8">
    <source>
        <dbReference type="Proteomes" id="UP000248806"/>
    </source>
</evidence>
<dbReference type="InterPro" id="IPR000412">
    <property type="entry name" value="ABC_2_transport"/>
</dbReference>
<keyword evidence="5" id="KW-0813">Transport</keyword>
<keyword evidence="4 5" id="KW-0472">Membrane</keyword>
<name>A0A326U4C2_THEHA</name>